<proteinExistence type="predicted"/>
<reference evidence="1" key="2">
    <citation type="journal article" date="2015" name="Fish Shellfish Immunol.">
        <title>Early steps in the European eel (Anguilla anguilla)-Vibrio vulnificus interaction in the gills: Role of the RtxA13 toxin.</title>
        <authorList>
            <person name="Callol A."/>
            <person name="Pajuelo D."/>
            <person name="Ebbesson L."/>
            <person name="Teles M."/>
            <person name="MacKenzie S."/>
            <person name="Amaro C."/>
        </authorList>
    </citation>
    <scope>NUCLEOTIDE SEQUENCE</scope>
</reference>
<dbReference type="AlphaFoldDB" id="A0A0E9WQ07"/>
<dbReference type="EMBL" id="GBXM01016226">
    <property type="protein sequence ID" value="JAH92351.1"/>
    <property type="molecule type" value="Transcribed_RNA"/>
</dbReference>
<protein>
    <submittedName>
        <fullName evidence="1">Uncharacterized protein</fullName>
    </submittedName>
</protein>
<accession>A0A0E9WQ07</accession>
<name>A0A0E9WQ07_ANGAN</name>
<sequence length="84" mass="9466">MLLTSLFLSDTQFSDTIVYQPLPSARLPPVSPSPFYHKSHILITHFPKKAEASVSFTKAPLYSLVSRAEIMCVLRVCSYCIYLV</sequence>
<reference evidence="1" key="1">
    <citation type="submission" date="2014-11" db="EMBL/GenBank/DDBJ databases">
        <authorList>
            <person name="Amaro Gonzalez C."/>
        </authorList>
    </citation>
    <scope>NUCLEOTIDE SEQUENCE</scope>
</reference>
<organism evidence="1">
    <name type="scientific">Anguilla anguilla</name>
    <name type="common">European freshwater eel</name>
    <name type="synonym">Muraena anguilla</name>
    <dbReference type="NCBI Taxonomy" id="7936"/>
    <lineage>
        <taxon>Eukaryota</taxon>
        <taxon>Metazoa</taxon>
        <taxon>Chordata</taxon>
        <taxon>Craniata</taxon>
        <taxon>Vertebrata</taxon>
        <taxon>Euteleostomi</taxon>
        <taxon>Actinopterygii</taxon>
        <taxon>Neopterygii</taxon>
        <taxon>Teleostei</taxon>
        <taxon>Anguilliformes</taxon>
        <taxon>Anguillidae</taxon>
        <taxon>Anguilla</taxon>
    </lineage>
</organism>
<evidence type="ECO:0000313" key="1">
    <source>
        <dbReference type="EMBL" id="JAH92351.1"/>
    </source>
</evidence>